<feature type="signal peptide" evidence="2">
    <location>
        <begin position="1"/>
        <end position="21"/>
    </location>
</feature>
<evidence type="ECO:0000313" key="4">
    <source>
        <dbReference type="Proteomes" id="UP001140172"/>
    </source>
</evidence>
<dbReference type="Proteomes" id="UP001140172">
    <property type="component" value="Unassembled WGS sequence"/>
</dbReference>
<accession>A0A9W8HJR6</accession>
<dbReference type="OrthoDB" id="5579749at2759"/>
<dbReference type="EMBL" id="JANBUM010000049">
    <property type="protein sequence ID" value="KAJ2786658.1"/>
    <property type="molecule type" value="Genomic_DNA"/>
</dbReference>
<name>A0A9W8HJR6_9FUNG</name>
<keyword evidence="4" id="KW-1185">Reference proteome</keyword>
<evidence type="ECO:0000313" key="3">
    <source>
        <dbReference type="EMBL" id="KAJ2786658.1"/>
    </source>
</evidence>
<feature type="compositionally biased region" description="Basic and acidic residues" evidence="1">
    <location>
        <begin position="130"/>
        <end position="151"/>
    </location>
</feature>
<proteinExistence type="predicted"/>
<evidence type="ECO:0000256" key="1">
    <source>
        <dbReference type="SAM" id="MobiDB-lite"/>
    </source>
</evidence>
<keyword evidence="2" id="KW-0732">Signal</keyword>
<feature type="chain" id="PRO_5040817787" evidence="2">
    <location>
        <begin position="22"/>
        <end position="191"/>
    </location>
</feature>
<sequence>MAASLTAYALPLLALLGTTQAACENPASFKKCVAQTRAEVNICGINMTCKCVRQENVVHCYGKCGDDAHYRRLQEGEKGQQQIFCSQKRKGEPEELPIIGSDGQGESEPKPARKPAGKQPQQPQQQPPPDVRRERPDEGELGRGRGDRGDRGGGGGGGSVLRNFDIDGAPAHSAMQSLGAAILAVCVASLV</sequence>
<protein>
    <submittedName>
        <fullName evidence="3">Uncharacterized protein</fullName>
    </submittedName>
</protein>
<evidence type="ECO:0000256" key="2">
    <source>
        <dbReference type="SAM" id="SignalP"/>
    </source>
</evidence>
<dbReference type="AlphaFoldDB" id="A0A9W8HJR6"/>
<comment type="caution">
    <text evidence="3">The sequence shown here is derived from an EMBL/GenBank/DDBJ whole genome shotgun (WGS) entry which is preliminary data.</text>
</comment>
<organism evidence="3 4">
    <name type="scientific">Coemansia interrupta</name>
    <dbReference type="NCBI Taxonomy" id="1126814"/>
    <lineage>
        <taxon>Eukaryota</taxon>
        <taxon>Fungi</taxon>
        <taxon>Fungi incertae sedis</taxon>
        <taxon>Zoopagomycota</taxon>
        <taxon>Kickxellomycotina</taxon>
        <taxon>Kickxellomycetes</taxon>
        <taxon>Kickxellales</taxon>
        <taxon>Kickxellaceae</taxon>
        <taxon>Coemansia</taxon>
    </lineage>
</organism>
<reference evidence="3" key="1">
    <citation type="submission" date="2022-07" db="EMBL/GenBank/DDBJ databases">
        <title>Phylogenomic reconstructions and comparative analyses of Kickxellomycotina fungi.</title>
        <authorList>
            <person name="Reynolds N.K."/>
            <person name="Stajich J.E."/>
            <person name="Barry K."/>
            <person name="Grigoriev I.V."/>
            <person name="Crous P."/>
            <person name="Smith M.E."/>
        </authorList>
    </citation>
    <scope>NUCLEOTIDE SEQUENCE</scope>
    <source>
        <strain evidence="3">BCRC 34489</strain>
    </source>
</reference>
<gene>
    <name evidence="3" type="ORF">GGI15_001332</name>
</gene>
<feature type="region of interest" description="Disordered" evidence="1">
    <location>
        <begin position="81"/>
        <end position="163"/>
    </location>
</feature>